<accession>A0A9P4UNA3</accession>
<proteinExistence type="predicted"/>
<keyword evidence="3" id="KW-1185">Reference proteome</keyword>
<dbReference type="OrthoDB" id="3933152at2759"/>
<evidence type="ECO:0000313" key="3">
    <source>
        <dbReference type="Proteomes" id="UP000799441"/>
    </source>
</evidence>
<gene>
    <name evidence="2" type="ORF">K431DRAFT_222930</name>
</gene>
<evidence type="ECO:0000313" key="2">
    <source>
        <dbReference type="EMBL" id="KAF2722142.1"/>
    </source>
</evidence>
<reference evidence="2" key="1">
    <citation type="journal article" date="2020" name="Stud. Mycol.">
        <title>101 Dothideomycetes genomes: a test case for predicting lifestyles and emergence of pathogens.</title>
        <authorList>
            <person name="Haridas S."/>
            <person name="Albert R."/>
            <person name="Binder M."/>
            <person name="Bloem J."/>
            <person name="Labutti K."/>
            <person name="Salamov A."/>
            <person name="Andreopoulos B."/>
            <person name="Baker S."/>
            <person name="Barry K."/>
            <person name="Bills G."/>
            <person name="Bluhm B."/>
            <person name="Cannon C."/>
            <person name="Castanera R."/>
            <person name="Culley D."/>
            <person name="Daum C."/>
            <person name="Ezra D."/>
            <person name="Gonzalez J."/>
            <person name="Henrissat B."/>
            <person name="Kuo A."/>
            <person name="Liang C."/>
            <person name="Lipzen A."/>
            <person name="Lutzoni F."/>
            <person name="Magnuson J."/>
            <person name="Mondo S."/>
            <person name="Nolan M."/>
            <person name="Ohm R."/>
            <person name="Pangilinan J."/>
            <person name="Park H.-J."/>
            <person name="Ramirez L."/>
            <person name="Alfaro M."/>
            <person name="Sun H."/>
            <person name="Tritt A."/>
            <person name="Yoshinaga Y."/>
            <person name="Zwiers L.-H."/>
            <person name="Turgeon B."/>
            <person name="Goodwin S."/>
            <person name="Spatafora J."/>
            <person name="Crous P."/>
            <person name="Grigoriev I."/>
        </authorList>
    </citation>
    <scope>NUCLEOTIDE SEQUENCE</scope>
    <source>
        <strain evidence="2">CBS 116435</strain>
    </source>
</reference>
<dbReference type="EMBL" id="MU003785">
    <property type="protein sequence ID" value="KAF2722142.1"/>
    <property type="molecule type" value="Genomic_DNA"/>
</dbReference>
<evidence type="ECO:0008006" key="4">
    <source>
        <dbReference type="Google" id="ProtNLM"/>
    </source>
</evidence>
<feature type="signal peptide" evidence="1">
    <location>
        <begin position="1"/>
        <end position="23"/>
    </location>
</feature>
<sequence>MSRLGTAAQVFAIPELLELILLALPLDKFYEEIESMRLILTSQAVCRTWRNLVIRSTPIRQMLYLPTPCDAKEARIWWDKTSIPPARPNPWIPHVVLNRRSWGSAYPFDNTYSAYNLDPSRPKLWTFALEISRADYERFPTSGDHSWWNMLLAKSPFVCMWYTRALYELGSGRAPFVTYLDYIPNIRKHEQKYVKRRKDGITLGDLVEAVSELFVIDGGIGWVRVESVRQADDETGETKDPIDRLPATRDLLPIASAQLWSEHFEQS</sequence>
<comment type="caution">
    <text evidence="2">The sequence shown here is derived from an EMBL/GenBank/DDBJ whole genome shotgun (WGS) entry which is preliminary data.</text>
</comment>
<keyword evidence="1" id="KW-0732">Signal</keyword>
<feature type="chain" id="PRO_5040359732" description="F-box domain-containing protein" evidence="1">
    <location>
        <begin position="24"/>
        <end position="267"/>
    </location>
</feature>
<dbReference type="Proteomes" id="UP000799441">
    <property type="component" value="Unassembled WGS sequence"/>
</dbReference>
<organism evidence="2 3">
    <name type="scientific">Polychaeton citri CBS 116435</name>
    <dbReference type="NCBI Taxonomy" id="1314669"/>
    <lineage>
        <taxon>Eukaryota</taxon>
        <taxon>Fungi</taxon>
        <taxon>Dikarya</taxon>
        <taxon>Ascomycota</taxon>
        <taxon>Pezizomycotina</taxon>
        <taxon>Dothideomycetes</taxon>
        <taxon>Dothideomycetidae</taxon>
        <taxon>Capnodiales</taxon>
        <taxon>Capnodiaceae</taxon>
        <taxon>Polychaeton</taxon>
    </lineage>
</organism>
<evidence type="ECO:0000256" key="1">
    <source>
        <dbReference type="SAM" id="SignalP"/>
    </source>
</evidence>
<name>A0A9P4UNA3_9PEZI</name>
<protein>
    <recommendedName>
        <fullName evidence="4">F-box domain-containing protein</fullName>
    </recommendedName>
</protein>
<dbReference type="AlphaFoldDB" id="A0A9P4UNA3"/>